<name>A0AAV1B7F2_VICFA</name>
<evidence type="ECO:0000256" key="2">
    <source>
        <dbReference type="ARBA" id="ARBA00022801"/>
    </source>
</evidence>
<dbReference type="PANTHER" id="PTHR32009">
    <property type="entry name" value="TMV RESISTANCE PROTEIN N-LIKE"/>
    <property type="match status" value="1"/>
</dbReference>
<protein>
    <recommendedName>
        <fullName evidence="1">ADP-ribosyl cyclase/cyclic ADP-ribose hydrolase</fullName>
        <ecNumber evidence="1">3.2.2.6</ecNumber>
    </recommendedName>
</protein>
<evidence type="ECO:0000256" key="3">
    <source>
        <dbReference type="ARBA" id="ARBA00023027"/>
    </source>
</evidence>
<evidence type="ECO:0000259" key="5">
    <source>
        <dbReference type="Pfam" id="PF01582"/>
    </source>
</evidence>
<dbReference type="EMBL" id="OX451741">
    <property type="protein sequence ID" value="CAI8617367.1"/>
    <property type="molecule type" value="Genomic_DNA"/>
</dbReference>
<keyword evidence="3" id="KW-0520">NAD</keyword>
<dbReference type="Gene3D" id="3.40.50.10140">
    <property type="entry name" value="Toll/interleukin-1 receptor homology (TIR) domain"/>
    <property type="match status" value="1"/>
</dbReference>
<dbReference type="Pfam" id="PF01582">
    <property type="entry name" value="TIR"/>
    <property type="match status" value="1"/>
</dbReference>
<keyword evidence="7" id="KW-1185">Reference proteome</keyword>
<dbReference type="InterPro" id="IPR000157">
    <property type="entry name" value="TIR_dom"/>
</dbReference>
<dbReference type="PANTHER" id="PTHR32009:SF39">
    <property type="entry name" value="TIR DOMAIN-CONTAINING PROTEIN"/>
    <property type="match status" value="1"/>
</dbReference>
<sequence>MACTSNSSSSSLVKSPKKNYYDVFVSFRGKDTRYNLADHLFAAFQRKGILAFRDDTKLKKGYGVDIVYKVPLLSQLAFKILHYANGLPLAVKVLGSLSFEGKEC</sequence>
<dbReference type="GO" id="GO:0061809">
    <property type="term" value="F:NAD+ nucleosidase activity, cyclic ADP-ribose generating"/>
    <property type="evidence" value="ECO:0007669"/>
    <property type="project" value="UniProtKB-EC"/>
</dbReference>
<dbReference type="AlphaFoldDB" id="A0AAV1B7F2"/>
<feature type="domain" description="TIR" evidence="5">
    <location>
        <begin position="21"/>
        <end position="62"/>
    </location>
</feature>
<dbReference type="SUPFAM" id="SSF52200">
    <property type="entry name" value="Toll/Interleukin receptor TIR domain"/>
    <property type="match status" value="1"/>
</dbReference>
<accession>A0AAV1B7F2</accession>
<comment type="catalytic activity">
    <reaction evidence="4">
        <text>NAD(+) + H2O = ADP-D-ribose + nicotinamide + H(+)</text>
        <dbReference type="Rhea" id="RHEA:16301"/>
        <dbReference type="ChEBI" id="CHEBI:15377"/>
        <dbReference type="ChEBI" id="CHEBI:15378"/>
        <dbReference type="ChEBI" id="CHEBI:17154"/>
        <dbReference type="ChEBI" id="CHEBI:57540"/>
        <dbReference type="ChEBI" id="CHEBI:57967"/>
        <dbReference type="EC" id="3.2.2.6"/>
    </reaction>
    <physiologicalReaction direction="left-to-right" evidence="4">
        <dbReference type="Rhea" id="RHEA:16302"/>
    </physiologicalReaction>
</comment>
<evidence type="ECO:0000313" key="6">
    <source>
        <dbReference type="EMBL" id="CAI8617367.1"/>
    </source>
</evidence>
<dbReference type="EC" id="3.2.2.6" evidence="1"/>
<evidence type="ECO:0000313" key="7">
    <source>
        <dbReference type="Proteomes" id="UP001157006"/>
    </source>
</evidence>
<dbReference type="Proteomes" id="UP001157006">
    <property type="component" value="Chromosome 6"/>
</dbReference>
<dbReference type="InterPro" id="IPR035897">
    <property type="entry name" value="Toll_tir_struct_dom_sf"/>
</dbReference>
<keyword evidence="2" id="KW-0378">Hydrolase</keyword>
<proteinExistence type="predicted"/>
<evidence type="ECO:0000256" key="1">
    <source>
        <dbReference type="ARBA" id="ARBA00011982"/>
    </source>
</evidence>
<organism evidence="6 7">
    <name type="scientific">Vicia faba</name>
    <name type="common">Broad bean</name>
    <name type="synonym">Faba vulgaris</name>
    <dbReference type="NCBI Taxonomy" id="3906"/>
    <lineage>
        <taxon>Eukaryota</taxon>
        <taxon>Viridiplantae</taxon>
        <taxon>Streptophyta</taxon>
        <taxon>Embryophyta</taxon>
        <taxon>Tracheophyta</taxon>
        <taxon>Spermatophyta</taxon>
        <taxon>Magnoliopsida</taxon>
        <taxon>eudicotyledons</taxon>
        <taxon>Gunneridae</taxon>
        <taxon>Pentapetalae</taxon>
        <taxon>rosids</taxon>
        <taxon>fabids</taxon>
        <taxon>Fabales</taxon>
        <taxon>Fabaceae</taxon>
        <taxon>Papilionoideae</taxon>
        <taxon>50 kb inversion clade</taxon>
        <taxon>NPAAA clade</taxon>
        <taxon>Hologalegina</taxon>
        <taxon>IRL clade</taxon>
        <taxon>Fabeae</taxon>
        <taxon>Vicia</taxon>
    </lineage>
</organism>
<evidence type="ECO:0000256" key="4">
    <source>
        <dbReference type="ARBA" id="ARBA00047304"/>
    </source>
</evidence>
<dbReference type="GO" id="GO:0007165">
    <property type="term" value="P:signal transduction"/>
    <property type="evidence" value="ECO:0007669"/>
    <property type="project" value="InterPro"/>
</dbReference>
<reference evidence="6 7" key="1">
    <citation type="submission" date="2023-01" db="EMBL/GenBank/DDBJ databases">
        <authorList>
            <person name="Kreplak J."/>
        </authorList>
    </citation>
    <scope>NUCLEOTIDE SEQUENCE [LARGE SCALE GENOMIC DNA]</scope>
</reference>
<gene>
    <name evidence="6" type="ORF">VFH_VI073440</name>
</gene>